<proteinExistence type="predicted"/>
<name>A0ABV0VIY8_9TELE</name>
<reference evidence="1 2" key="1">
    <citation type="submission" date="2021-06" db="EMBL/GenBank/DDBJ databases">
        <authorList>
            <person name="Palmer J.M."/>
        </authorList>
    </citation>
    <scope>NUCLEOTIDE SEQUENCE [LARGE SCALE GENOMIC DNA]</scope>
    <source>
        <strain evidence="2">if_2019</strain>
        <tissue evidence="1">Muscle</tissue>
    </source>
</reference>
<organism evidence="1 2">
    <name type="scientific">Ilyodon furcidens</name>
    <name type="common">goldbreast splitfin</name>
    <dbReference type="NCBI Taxonomy" id="33524"/>
    <lineage>
        <taxon>Eukaryota</taxon>
        <taxon>Metazoa</taxon>
        <taxon>Chordata</taxon>
        <taxon>Craniata</taxon>
        <taxon>Vertebrata</taxon>
        <taxon>Euteleostomi</taxon>
        <taxon>Actinopterygii</taxon>
        <taxon>Neopterygii</taxon>
        <taxon>Teleostei</taxon>
        <taxon>Neoteleostei</taxon>
        <taxon>Acanthomorphata</taxon>
        <taxon>Ovalentaria</taxon>
        <taxon>Atherinomorphae</taxon>
        <taxon>Cyprinodontiformes</taxon>
        <taxon>Goodeidae</taxon>
        <taxon>Ilyodon</taxon>
    </lineage>
</organism>
<evidence type="ECO:0000313" key="1">
    <source>
        <dbReference type="EMBL" id="MEQ2257215.1"/>
    </source>
</evidence>
<comment type="caution">
    <text evidence="1">The sequence shown here is derived from an EMBL/GenBank/DDBJ whole genome shotgun (WGS) entry which is preliminary data.</text>
</comment>
<dbReference type="EMBL" id="JAHRIQ010109542">
    <property type="protein sequence ID" value="MEQ2257215.1"/>
    <property type="molecule type" value="Genomic_DNA"/>
</dbReference>
<dbReference type="Proteomes" id="UP001482620">
    <property type="component" value="Unassembled WGS sequence"/>
</dbReference>
<gene>
    <name evidence="1" type="ORF">ILYODFUR_032445</name>
</gene>
<sequence length="161" mass="18038">MGKPHKLSVTPTSKWTRYECSTSTTTSPHNSFTDILNQKLTSLDARHKAIARMQPGTLVTLVAENKTLRESVQKLTKGMTQFSRDTRKMKETILDIQVRSMQDNLVFSGLPEHTEKHTEATVSPLCEISSTKSSRSRAMSSRPSHSTVCVVWEQSSWTTPA</sequence>
<evidence type="ECO:0000313" key="2">
    <source>
        <dbReference type="Proteomes" id="UP001482620"/>
    </source>
</evidence>
<accession>A0ABV0VIY8</accession>
<protein>
    <submittedName>
        <fullName evidence="1">Uncharacterized protein</fullName>
    </submittedName>
</protein>
<keyword evidence="2" id="KW-1185">Reference proteome</keyword>